<reference evidence="1" key="1">
    <citation type="submission" date="2014-09" db="EMBL/GenBank/DDBJ databases">
        <authorList>
            <person name="Magalhaes I.L.F."/>
            <person name="Oliveira U."/>
            <person name="Santos F.R."/>
            <person name="Vidigal T.H.D.A."/>
            <person name="Brescovit A.D."/>
            <person name="Santos A.J."/>
        </authorList>
    </citation>
    <scope>NUCLEOTIDE SEQUENCE</scope>
    <source>
        <tissue evidence="1">Shoot tissue taken approximately 20 cm above the soil surface</tissue>
    </source>
</reference>
<evidence type="ECO:0000313" key="1">
    <source>
        <dbReference type="EMBL" id="JAD54462.1"/>
    </source>
</evidence>
<proteinExistence type="predicted"/>
<sequence>MGRAALGIGRRRTGVRRRWMVADTRQGDDLPLPLVLAPRGLGFGIWP</sequence>
<reference evidence="1" key="2">
    <citation type="journal article" date="2015" name="Data Brief">
        <title>Shoot transcriptome of the giant reed, Arundo donax.</title>
        <authorList>
            <person name="Barrero R.A."/>
            <person name="Guerrero F.D."/>
            <person name="Moolhuijzen P."/>
            <person name="Goolsby J.A."/>
            <person name="Tidwell J."/>
            <person name="Bellgard S.E."/>
            <person name="Bellgard M.I."/>
        </authorList>
    </citation>
    <scope>NUCLEOTIDE SEQUENCE</scope>
    <source>
        <tissue evidence="1">Shoot tissue taken approximately 20 cm above the soil surface</tissue>
    </source>
</reference>
<accession>A0A0A9B562</accession>
<dbReference type="AlphaFoldDB" id="A0A0A9B562"/>
<dbReference type="EMBL" id="GBRH01243433">
    <property type="protein sequence ID" value="JAD54462.1"/>
    <property type="molecule type" value="Transcribed_RNA"/>
</dbReference>
<protein>
    <submittedName>
        <fullName evidence="1">Uncharacterized protein</fullName>
    </submittedName>
</protein>
<name>A0A0A9B562_ARUDO</name>
<organism evidence="1">
    <name type="scientific">Arundo donax</name>
    <name type="common">Giant reed</name>
    <name type="synonym">Donax arundinaceus</name>
    <dbReference type="NCBI Taxonomy" id="35708"/>
    <lineage>
        <taxon>Eukaryota</taxon>
        <taxon>Viridiplantae</taxon>
        <taxon>Streptophyta</taxon>
        <taxon>Embryophyta</taxon>
        <taxon>Tracheophyta</taxon>
        <taxon>Spermatophyta</taxon>
        <taxon>Magnoliopsida</taxon>
        <taxon>Liliopsida</taxon>
        <taxon>Poales</taxon>
        <taxon>Poaceae</taxon>
        <taxon>PACMAD clade</taxon>
        <taxon>Arundinoideae</taxon>
        <taxon>Arundineae</taxon>
        <taxon>Arundo</taxon>
    </lineage>
</organism>